<dbReference type="GO" id="GO:0004768">
    <property type="term" value="F:stearoyl-CoA 9-desaturase activity"/>
    <property type="evidence" value="ECO:0007669"/>
    <property type="project" value="TreeGrafter"/>
</dbReference>
<keyword evidence="5" id="KW-0276">Fatty acid metabolism</keyword>
<comment type="domain">
    <text evidence="12">The histidine box domains are involved in binding the catalytic metal ions.</text>
</comment>
<dbReference type="Proteomes" id="UP001152799">
    <property type="component" value="Chromosome 9"/>
</dbReference>
<evidence type="ECO:0000256" key="12">
    <source>
        <dbReference type="RuleBase" id="RU000581"/>
    </source>
</evidence>
<evidence type="ECO:0000256" key="7">
    <source>
        <dbReference type="ARBA" id="ARBA00023002"/>
    </source>
</evidence>
<dbReference type="InterPro" id="IPR005804">
    <property type="entry name" value="FA_desaturase_dom"/>
</dbReference>
<dbReference type="CDD" id="cd03505">
    <property type="entry name" value="Delta9-FADS-like"/>
    <property type="match status" value="1"/>
</dbReference>
<keyword evidence="8" id="KW-0408">Iron</keyword>
<evidence type="ECO:0000256" key="13">
    <source>
        <dbReference type="SAM" id="Phobius"/>
    </source>
</evidence>
<evidence type="ECO:0000256" key="4">
    <source>
        <dbReference type="ARBA" id="ARBA00022692"/>
    </source>
</evidence>
<name>A0A9P0DJK1_9CUCU</name>
<reference evidence="15" key="1">
    <citation type="submission" date="2022-01" db="EMBL/GenBank/DDBJ databases">
        <authorList>
            <person name="King R."/>
        </authorList>
    </citation>
    <scope>NUCLEOTIDE SEQUENCE</scope>
</reference>
<dbReference type="GO" id="GO:0005506">
    <property type="term" value="F:iron ion binding"/>
    <property type="evidence" value="ECO:0007669"/>
    <property type="project" value="TreeGrafter"/>
</dbReference>
<accession>A0A9P0DJK1</accession>
<comment type="cofactor">
    <cofactor evidence="12">
        <name>Fe(2+)</name>
        <dbReference type="ChEBI" id="CHEBI:29033"/>
    </cofactor>
</comment>
<keyword evidence="4 12" id="KW-0812">Transmembrane</keyword>
<feature type="transmembrane region" description="Helical" evidence="13">
    <location>
        <begin position="188"/>
        <end position="207"/>
    </location>
</feature>
<dbReference type="PRINTS" id="PR00075">
    <property type="entry name" value="FACDDSATRASE"/>
</dbReference>
<feature type="domain" description="Fatty acid desaturase" evidence="14">
    <location>
        <begin position="82"/>
        <end position="273"/>
    </location>
</feature>
<dbReference type="GO" id="GO:0006636">
    <property type="term" value="P:unsaturated fatty acid biosynthetic process"/>
    <property type="evidence" value="ECO:0007669"/>
    <property type="project" value="TreeGrafter"/>
</dbReference>
<organism evidence="15 16">
    <name type="scientific">Ceutorhynchus assimilis</name>
    <name type="common">cabbage seed weevil</name>
    <dbReference type="NCBI Taxonomy" id="467358"/>
    <lineage>
        <taxon>Eukaryota</taxon>
        <taxon>Metazoa</taxon>
        <taxon>Ecdysozoa</taxon>
        <taxon>Arthropoda</taxon>
        <taxon>Hexapoda</taxon>
        <taxon>Insecta</taxon>
        <taxon>Pterygota</taxon>
        <taxon>Neoptera</taxon>
        <taxon>Endopterygota</taxon>
        <taxon>Coleoptera</taxon>
        <taxon>Polyphaga</taxon>
        <taxon>Cucujiformia</taxon>
        <taxon>Curculionidae</taxon>
        <taxon>Ceutorhynchinae</taxon>
        <taxon>Ceutorhynchus</taxon>
    </lineage>
</organism>
<evidence type="ECO:0000256" key="1">
    <source>
        <dbReference type="ARBA" id="ARBA00004141"/>
    </source>
</evidence>
<evidence type="ECO:0000313" key="15">
    <source>
        <dbReference type="EMBL" id="CAH1135742.1"/>
    </source>
</evidence>
<evidence type="ECO:0000256" key="5">
    <source>
        <dbReference type="ARBA" id="ARBA00022832"/>
    </source>
</evidence>
<dbReference type="PANTHER" id="PTHR11351">
    <property type="entry name" value="ACYL-COA DESATURASE"/>
    <property type="match status" value="1"/>
</dbReference>
<keyword evidence="7 12" id="KW-0560">Oxidoreductase</keyword>
<evidence type="ECO:0000259" key="14">
    <source>
        <dbReference type="Pfam" id="PF00487"/>
    </source>
</evidence>
<keyword evidence="3 12" id="KW-0444">Lipid biosynthesis</keyword>
<sequence>MAPKPEETFSPTGVLYENDEVIITEKIPEKSTTTTGKQEIIWSNLIIQIVIHIFALWGLVRIFTSAKLTTTIYGFIIYEISMMGTMAGVHRLWAHRTYKAKLPLKLLLAVFATLAAQKSIIDWARDHRVHHRYSDTDADPHNAKRGFFYAHFGWQFMKKHPEVIKKGTSVDFSDLFADPILSFQHKHYWLLQFTSYLLPAFIPMLLWNETFFNGFCINWLRYELGIHSTFSINSFSHLMGHKPYDKYIGPTENLFVSIISHGEGWHNYHHTFPWDYRAGEKGQWNPALYFINFFAKIGWAYDLKKANAGSVENRLKKTGDGSRQ</sequence>
<keyword evidence="11 12" id="KW-0275">Fatty acid biosynthesis</keyword>
<dbReference type="PANTHER" id="PTHR11351:SF31">
    <property type="entry name" value="DESATURASE 1, ISOFORM A-RELATED"/>
    <property type="match status" value="1"/>
</dbReference>
<comment type="subcellular location">
    <subcellularLocation>
        <location evidence="1">Membrane</location>
        <topology evidence="1">Multi-pass membrane protein</topology>
    </subcellularLocation>
</comment>
<dbReference type="OrthoDB" id="10260134at2759"/>
<evidence type="ECO:0000256" key="9">
    <source>
        <dbReference type="ARBA" id="ARBA00023098"/>
    </source>
</evidence>
<evidence type="ECO:0000256" key="10">
    <source>
        <dbReference type="ARBA" id="ARBA00023136"/>
    </source>
</evidence>
<gene>
    <name evidence="15" type="ORF">CEUTPL_LOCUS14094</name>
</gene>
<proteinExistence type="inferred from homology"/>
<keyword evidence="10 13" id="KW-0472">Membrane</keyword>
<feature type="transmembrane region" description="Helical" evidence="13">
    <location>
        <begin position="40"/>
        <end position="60"/>
    </location>
</feature>
<evidence type="ECO:0000256" key="11">
    <source>
        <dbReference type="ARBA" id="ARBA00023160"/>
    </source>
</evidence>
<evidence type="ECO:0000256" key="2">
    <source>
        <dbReference type="ARBA" id="ARBA00009295"/>
    </source>
</evidence>
<dbReference type="EMBL" id="OU892285">
    <property type="protein sequence ID" value="CAH1135742.1"/>
    <property type="molecule type" value="Genomic_DNA"/>
</dbReference>
<keyword evidence="9" id="KW-0443">Lipid metabolism</keyword>
<evidence type="ECO:0000256" key="3">
    <source>
        <dbReference type="ARBA" id="ARBA00022516"/>
    </source>
</evidence>
<feature type="transmembrane region" description="Helical" evidence="13">
    <location>
        <begin position="72"/>
        <end position="94"/>
    </location>
</feature>
<dbReference type="AlphaFoldDB" id="A0A9P0DJK1"/>
<dbReference type="Pfam" id="PF00487">
    <property type="entry name" value="FA_desaturase"/>
    <property type="match status" value="1"/>
</dbReference>
<dbReference type="GO" id="GO:0005789">
    <property type="term" value="C:endoplasmic reticulum membrane"/>
    <property type="evidence" value="ECO:0007669"/>
    <property type="project" value="TreeGrafter"/>
</dbReference>
<keyword evidence="6 13" id="KW-1133">Transmembrane helix</keyword>
<comment type="similarity">
    <text evidence="2 12">Belongs to the fatty acid desaturase type 1 family.</text>
</comment>
<keyword evidence="16" id="KW-1185">Reference proteome</keyword>
<evidence type="ECO:0000256" key="8">
    <source>
        <dbReference type="ARBA" id="ARBA00023004"/>
    </source>
</evidence>
<dbReference type="InterPro" id="IPR015876">
    <property type="entry name" value="Acyl-CoA_DS"/>
</dbReference>
<evidence type="ECO:0000256" key="6">
    <source>
        <dbReference type="ARBA" id="ARBA00022989"/>
    </source>
</evidence>
<protein>
    <recommendedName>
        <fullName evidence="14">Fatty acid desaturase domain-containing protein</fullName>
    </recommendedName>
</protein>
<evidence type="ECO:0000313" key="16">
    <source>
        <dbReference type="Proteomes" id="UP001152799"/>
    </source>
</evidence>